<evidence type="ECO:0000313" key="2">
    <source>
        <dbReference type="EMBL" id="AAM28371.1"/>
    </source>
</evidence>
<dbReference type="Proteomes" id="UP000001794">
    <property type="component" value="Segment"/>
</dbReference>
<dbReference type="RefSeq" id="NP_640284.1">
    <property type="nucleotide sequence ID" value="NC_003907.2"/>
</dbReference>
<evidence type="ECO:0000256" key="1">
    <source>
        <dbReference type="SAM" id="Coils"/>
    </source>
</evidence>
<dbReference type="GeneID" id="956042"/>
<proteinExistence type="predicted"/>
<keyword evidence="1" id="KW-0175">Coiled coil</keyword>
<organism evidence="2 3">
    <name type="scientific">Vibrio phage VpV262</name>
    <dbReference type="NCBI Taxonomy" id="2907796"/>
    <lineage>
        <taxon>Viruses</taxon>
        <taxon>Duplodnaviria</taxon>
        <taxon>Heunggongvirae</taxon>
        <taxon>Uroviricota</taxon>
        <taxon>Caudoviricetes</taxon>
        <taxon>Zobellviridae</taxon>
        <taxon>Vipivirus</taxon>
        <taxon>Vipivirus canadense</taxon>
    </lineage>
</organism>
<reference evidence="2 3" key="1">
    <citation type="journal article" date="2003" name="Virology">
        <title>The complete sequence of marine bacteriophage VpV262 infecting vibrio parahaemolyticus indicates that an ancestral component of a T7 viral supergroup is widespread in the marine environment.</title>
        <authorList>
            <person name="Hardies S.C."/>
            <person name="Comeau A.M."/>
            <person name="Serwer P."/>
            <person name="Suttle C.A."/>
        </authorList>
    </citation>
    <scope>NUCLEOTIDE SEQUENCE</scope>
</reference>
<protein>
    <submittedName>
        <fullName evidence="2">Uncharacterized protein</fullName>
    </submittedName>
</protein>
<sequence length="204" mass="22589">MVDTDSFVTQRKDVVVFDQTEKGLAELEERFGWDDEKLDAMLVHVEEQEVVKGAKKTLTSLRTELENVKKEAKKPYLDAGKAIEDKYKEVLARVKKIEAPIDAAIARRKKADDDAAKAAQAKKDAEKDARIAELEAQLKAAGQDIAAPPEFEPKEVVLSLATAKQVKAAKELFTAKVINDLLIDSEGQAYELKVTVSRSEFSEG</sequence>
<accession>Q8LT79</accession>
<evidence type="ECO:0000313" key="3">
    <source>
        <dbReference type="Proteomes" id="UP000001794"/>
    </source>
</evidence>
<dbReference type="KEGG" id="vg:956042"/>
<feature type="coiled-coil region" evidence="1">
    <location>
        <begin position="108"/>
        <end position="135"/>
    </location>
</feature>
<name>Q8LT79_9CAUD</name>
<dbReference type="EMBL" id="AY095314">
    <property type="protein sequence ID" value="AAM28371.1"/>
    <property type="molecule type" value="Genomic_DNA"/>
</dbReference>
<keyword evidence="3" id="KW-1185">Reference proteome</keyword>